<dbReference type="OrthoDB" id="258894at2"/>
<proteinExistence type="inferred from homology"/>
<dbReference type="CDD" id="cd06261">
    <property type="entry name" value="TM_PBP2"/>
    <property type="match status" value="1"/>
</dbReference>
<feature type="transmembrane region" description="Helical" evidence="7">
    <location>
        <begin position="85"/>
        <end position="107"/>
    </location>
</feature>
<feature type="transmembrane region" description="Helical" evidence="7">
    <location>
        <begin position="204"/>
        <end position="227"/>
    </location>
</feature>
<feature type="transmembrane region" description="Helical" evidence="7">
    <location>
        <begin position="170"/>
        <end position="192"/>
    </location>
</feature>
<dbReference type="GO" id="GO:0005886">
    <property type="term" value="C:plasma membrane"/>
    <property type="evidence" value="ECO:0007669"/>
    <property type="project" value="UniProtKB-SubCell"/>
</dbReference>
<dbReference type="STRING" id="51670.SAMN04488557_3952"/>
<dbReference type="GO" id="GO:0010438">
    <property type="term" value="P:cellular response to sulfur starvation"/>
    <property type="evidence" value="ECO:0007669"/>
    <property type="project" value="TreeGrafter"/>
</dbReference>
<keyword evidence="4 7" id="KW-0812">Transmembrane</keyword>
<dbReference type="InterPro" id="IPR000515">
    <property type="entry name" value="MetI-like"/>
</dbReference>
<dbReference type="Gene3D" id="1.10.3720.10">
    <property type="entry name" value="MetI-like"/>
    <property type="match status" value="1"/>
</dbReference>
<keyword evidence="10" id="KW-1185">Reference proteome</keyword>
<feature type="transmembrane region" description="Helical" evidence="7">
    <location>
        <begin position="12"/>
        <end position="32"/>
    </location>
</feature>
<dbReference type="PANTHER" id="PTHR30151:SF25">
    <property type="entry name" value="TAURINE TRANSPORT SYSTEM PERMEASE PROTEIN TAUC"/>
    <property type="match status" value="1"/>
</dbReference>
<gene>
    <name evidence="9" type="ORF">SAMN04488557_3952</name>
</gene>
<evidence type="ECO:0000313" key="9">
    <source>
        <dbReference type="EMBL" id="SFV38935.1"/>
    </source>
</evidence>
<protein>
    <submittedName>
        <fullName evidence="9">NitT/TauT family transport system permease protein</fullName>
    </submittedName>
</protein>
<dbReference type="Proteomes" id="UP000199423">
    <property type="component" value="Unassembled WGS sequence"/>
</dbReference>
<dbReference type="EMBL" id="FPCH01000004">
    <property type="protein sequence ID" value="SFV38935.1"/>
    <property type="molecule type" value="Genomic_DNA"/>
</dbReference>
<dbReference type="RefSeq" id="WP_092869443.1">
    <property type="nucleotide sequence ID" value="NZ_FPCH01000004.1"/>
</dbReference>
<sequence length="273" mass="29272">MARLLNTKPSQGLTIALGAAPFIAVASVYAFASAERLLVNARDNLLPSLTTMLGGLQRVGFEPDPISGHLVIVADTLASLERLGLGLGIAAIIGLCIGIAVGLIPLARATLAPFIAVLSIIPPITLLPILFIAFGLGDVSKIILIVIGIAPFIARDIAARTQEIPKEMLIKAQTLYGSTWLITLHIVLPQIFPRLLESIRLSLGPAWLFVLSGEAIAAQSGLGYRIFLVRRYMAMDVIIPYVIWIGLLAFTLDLALRWGAKRLSPWSQPGSTR</sequence>
<feature type="transmembrane region" description="Helical" evidence="7">
    <location>
        <begin position="239"/>
        <end position="260"/>
    </location>
</feature>
<evidence type="ECO:0000256" key="3">
    <source>
        <dbReference type="ARBA" id="ARBA00022475"/>
    </source>
</evidence>
<dbReference type="AlphaFoldDB" id="A0A1I7NW89"/>
<comment type="subcellular location">
    <subcellularLocation>
        <location evidence="1 7">Cell membrane</location>
        <topology evidence="1 7">Multi-pass membrane protein</topology>
    </subcellularLocation>
</comment>
<accession>A0A1I7NW89</accession>
<evidence type="ECO:0000256" key="6">
    <source>
        <dbReference type="ARBA" id="ARBA00023136"/>
    </source>
</evidence>
<comment type="similarity">
    <text evidence="7">Belongs to the binding-protein-dependent transport system permease family.</text>
</comment>
<evidence type="ECO:0000256" key="5">
    <source>
        <dbReference type="ARBA" id="ARBA00022989"/>
    </source>
</evidence>
<organism evidence="9 10">
    <name type="scientific">Hyphomicrobium facile</name>
    <dbReference type="NCBI Taxonomy" id="51670"/>
    <lineage>
        <taxon>Bacteria</taxon>
        <taxon>Pseudomonadati</taxon>
        <taxon>Pseudomonadota</taxon>
        <taxon>Alphaproteobacteria</taxon>
        <taxon>Hyphomicrobiales</taxon>
        <taxon>Hyphomicrobiaceae</taxon>
        <taxon>Hyphomicrobium</taxon>
    </lineage>
</organism>
<dbReference type="Pfam" id="PF00528">
    <property type="entry name" value="BPD_transp_1"/>
    <property type="match status" value="1"/>
</dbReference>
<feature type="transmembrane region" description="Helical" evidence="7">
    <location>
        <begin position="114"/>
        <end position="136"/>
    </location>
</feature>
<evidence type="ECO:0000256" key="1">
    <source>
        <dbReference type="ARBA" id="ARBA00004651"/>
    </source>
</evidence>
<evidence type="ECO:0000259" key="8">
    <source>
        <dbReference type="PROSITE" id="PS50928"/>
    </source>
</evidence>
<feature type="domain" description="ABC transmembrane type-1" evidence="8">
    <location>
        <begin position="76"/>
        <end position="256"/>
    </location>
</feature>
<reference evidence="10" key="1">
    <citation type="submission" date="2016-10" db="EMBL/GenBank/DDBJ databases">
        <authorList>
            <person name="Varghese N."/>
            <person name="Submissions S."/>
        </authorList>
    </citation>
    <scope>NUCLEOTIDE SEQUENCE [LARGE SCALE GENOMIC DNA]</scope>
    <source>
        <strain evidence="10">DSM 1565</strain>
    </source>
</reference>
<dbReference type="SUPFAM" id="SSF161098">
    <property type="entry name" value="MetI-like"/>
    <property type="match status" value="1"/>
</dbReference>
<dbReference type="PANTHER" id="PTHR30151">
    <property type="entry name" value="ALKANE SULFONATE ABC TRANSPORTER-RELATED, MEMBRANE SUBUNIT"/>
    <property type="match status" value="1"/>
</dbReference>
<evidence type="ECO:0000256" key="4">
    <source>
        <dbReference type="ARBA" id="ARBA00022692"/>
    </source>
</evidence>
<keyword evidence="5 7" id="KW-1133">Transmembrane helix</keyword>
<dbReference type="PROSITE" id="PS50928">
    <property type="entry name" value="ABC_TM1"/>
    <property type="match status" value="1"/>
</dbReference>
<feature type="transmembrane region" description="Helical" evidence="7">
    <location>
        <begin position="142"/>
        <end position="158"/>
    </location>
</feature>
<evidence type="ECO:0000313" key="10">
    <source>
        <dbReference type="Proteomes" id="UP000199423"/>
    </source>
</evidence>
<keyword evidence="3" id="KW-1003">Cell membrane</keyword>
<dbReference type="GO" id="GO:0055085">
    <property type="term" value="P:transmembrane transport"/>
    <property type="evidence" value="ECO:0007669"/>
    <property type="project" value="InterPro"/>
</dbReference>
<evidence type="ECO:0000256" key="7">
    <source>
        <dbReference type="RuleBase" id="RU363032"/>
    </source>
</evidence>
<keyword evidence="6 7" id="KW-0472">Membrane</keyword>
<keyword evidence="2 7" id="KW-0813">Transport</keyword>
<dbReference type="InterPro" id="IPR035906">
    <property type="entry name" value="MetI-like_sf"/>
</dbReference>
<evidence type="ECO:0000256" key="2">
    <source>
        <dbReference type="ARBA" id="ARBA00022448"/>
    </source>
</evidence>
<name>A0A1I7NW89_9HYPH</name>